<reference evidence="1" key="1">
    <citation type="submission" date="2020-11" db="EMBL/GenBank/DDBJ databases">
        <title>Nocardioides sp. nov., isolated from Soil of Cynanchum wilfordii Hemsley rhizosphere.</title>
        <authorList>
            <person name="Lee J.-S."/>
            <person name="Suh M.K."/>
            <person name="Kim J.-S."/>
        </authorList>
    </citation>
    <scope>NUCLEOTIDE SEQUENCE</scope>
    <source>
        <strain evidence="1">KCTC 19275</strain>
    </source>
</reference>
<dbReference type="Proteomes" id="UP000640489">
    <property type="component" value="Unassembled WGS sequence"/>
</dbReference>
<name>A0A930V9S2_9ACTN</name>
<dbReference type="AlphaFoldDB" id="A0A930V9S2"/>
<protein>
    <submittedName>
        <fullName evidence="1">Uncharacterized protein</fullName>
    </submittedName>
</protein>
<sequence>MIDPADARKVDIALPTIVASTGSWGVCACHWLPDVDGRPVVWLTVVSEHEREMLEREAWLPSQVTMMLMRQNVPYAVTRHLRVFVDSLEDQRRLLADATDPDETHRG</sequence>
<accession>A0A930V9S2</accession>
<organism evidence="1 2">
    <name type="scientific">Nocardioides islandensis</name>
    <dbReference type="NCBI Taxonomy" id="433663"/>
    <lineage>
        <taxon>Bacteria</taxon>
        <taxon>Bacillati</taxon>
        <taxon>Actinomycetota</taxon>
        <taxon>Actinomycetes</taxon>
        <taxon>Propionibacteriales</taxon>
        <taxon>Nocardioidaceae</taxon>
        <taxon>Nocardioides</taxon>
    </lineage>
</organism>
<evidence type="ECO:0000313" key="2">
    <source>
        <dbReference type="Proteomes" id="UP000640489"/>
    </source>
</evidence>
<keyword evidence="2" id="KW-1185">Reference proteome</keyword>
<comment type="caution">
    <text evidence="1">The sequence shown here is derived from an EMBL/GenBank/DDBJ whole genome shotgun (WGS) entry which is preliminary data.</text>
</comment>
<evidence type="ECO:0000313" key="1">
    <source>
        <dbReference type="EMBL" id="MBF4763509.1"/>
    </source>
</evidence>
<dbReference type="RefSeq" id="WP_194706702.1">
    <property type="nucleotide sequence ID" value="NZ_JADKPN010000005.1"/>
</dbReference>
<gene>
    <name evidence="1" type="ORF">ISU07_10255</name>
</gene>
<dbReference type="EMBL" id="JADKPN010000005">
    <property type="protein sequence ID" value="MBF4763509.1"/>
    <property type="molecule type" value="Genomic_DNA"/>
</dbReference>
<proteinExistence type="predicted"/>